<dbReference type="RefSeq" id="WP_269427502.1">
    <property type="nucleotide sequence ID" value="NZ_JAPWGM010000003.1"/>
</dbReference>
<dbReference type="EMBL" id="JAPWGM010000003">
    <property type="protein sequence ID" value="MCZ4244434.1"/>
    <property type="molecule type" value="Genomic_DNA"/>
</dbReference>
<dbReference type="InterPro" id="IPR054363">
    <property type="entry name" value="GH95_cat"/>
</dbReference>
<dbReference type="PIRSF" id="PIRSF007663">
    <property type="entry name" value="UCP007663"/>
    <property type="match status" value="1"/>
</dbReference>
<accession>A0ABT4L942</accession>
<sequence>MQLKSLFIVFLTFVFIGANAQQSLKLWYKKPAGIWNDALPVGNGRLGAMVFGKTGSEIIQLNEESLWAGNQTNDNNPQALAHIKEIQQLLLNGKNNEAHELATKYLLATPPNFRSYQTLGNLHLDFANTTDVKDYQRSLDLETAIAGVNYNSNGLNYKREIFASAPDNAIVVHITADKPKSLNFKVSLAREQDAAVNAVSDNTLLLSGQIMDLPSDDEGKGGMDMKFNAIVKVISNSGKTEAANNGIMITDASEVTILITAATDYNLNKLNFDRAIDSKKTCEDIIAKASAYKYETLVQRHLNDYKPIFNRVKLDLGGDDLSNLSTDVRMDNVRKGTVDKQLTSLYFQYGRYLLMGSSRFPGVLPANLQGVWNDLYQAPWKSDYHTNINIQMNYWPADVANLSETMIPFANFVDQNRVPGRVAASETYGAKGWTIHHATDIFGKTGIQSGIHWGTSPLASVWLCLNLWDHYRFTADMDYLRDKAYPVMKEAAEFVQSFLIKDKNGYLVTAPSMSPENTFILPNGQQDQITYAPTIDIELIQSLYDACLKAGKLLNDDPEFLRGLSQTLTKLPPIQISKRTGTIQEWIEDYEEAEPGHRHISHLLGLYPAEVINPSKPELFEAAKKTLERRLANGGGHTGWSRAWIINFYARLLDGEKAWQNVQALLQKSTLNNLLDNHPPFQIDGNFGGTAGIAEMLVQSQNDYIELLPAIPAAWSNGEVSGLLARGGFEIKMKWEAGKLINAEILSKKGNDCKIKYGNTTISLKTKANQTYQLNKKLKL</sequence>
<dbReference type="Gene3D" id="2.60.40.1180">
    <property type="entry name" value="Golgi alpha-mannosidase II"/>
    <property type="match status" value="1"/>
</dbReference>
<feature type="domain" description="Glycosyl hydrolase family 95 catalytic" evidence="3">
    <location>
        <begin position="293"/>
        <end position="697"/>
    </location>
</feature>
<dbReference type="Gene3D" id="1.50.10.10">
    <property type="match status" value="1"/>
</dbReference>
<keyword evidence="5" id="KW-1185">Reference proteome</keyword>
<gene>
    <name evidence="4" type="ORF">O0955_10510</name>
</gene>
<dbReference type="InterPro" id="IPR027414">
    <property type="entry name" value="GH95_N_dom"/>
</dbReference>
<reference evidence="4" key="1">
    <citation type="submission" date="2022-12" db="EMBL/GenBank/DDBJ databases">
        <title>Genome sequence of HCMS5-2.</title>
        <authorList>
            <person name="Woo H."/>
        </authorList>
    </citation>
    <scope>NUCLEOTIDE SEQUENCE</scope>
    <source>
        <strain evidence="4">HCMS5-2</strain>
    </source>
</reference>
<keyword evidence="4" id="KW-0378">Hydrolase</keyword>
<dbReference type="Pfam" id="PF22124">
    <property type="entry name" value="Glyco_hydro_95_cat"/>
    <property type="match status" value="1"/>
</dbReference>
<dbReference type="Gene3D" id="2.70.98.50">
    <property type="entry name" value="putative glycoside hydrolase family protein from bacillus halodurans"/>
    <property type="match status" value="1"/>
</dbReference>
<dbReference type="SUPFAM" id="SSF48208">
    <property type="entry name" value="Six-hairpin glycosidases"/>
    <property type="match status" value="1"/>
</dbReference>
<evidence type="ECO:0000313" key="5">
    <source>
        <dbReference type="Proteomes" id="UP001144347"/>
    </source>
</evidence>
<feature type="domain" description="Alpha fucosidase A-like C-terminal" evidence="2">
    <location>
        <begin position="699"/>
        <end position="770"/>
    </location>
</feature>
<dbReference type="Proteomes" id="UP001144347">
    <property type="component" value="Unassembled WGS sequence"/>
</dbReference>
<comment type="caution">
    <text evidence="4">The sequence shown here is derived from an EMBL/GenBank/DDBJ whole genome shotgun (WGS) entry which is preliminary data.</text>
</comment>
<dbReference type="InterPro" id="IPR016518">
    <property type="entry name" value="Alpha-L-fucosidase"/>
</dbReference>
<evidence type="ECO:0000313" key="4">
    <source>
        <dbReference type="EMBL" id="MCZ4244434.1"/>
    </source>
</evidence>
<protein>
    <submittedName>
        <fullName evidence="4">Glycoside hydrolase family 95 protein</fullName>
    </submittedName>
</protein>
<dbReference type="PANTHER" id="PTHR31084">
    <property type="entry name" value="ALPHA-L-FUCOSIDASE 2"/>
    <property type="match status" value="1"/>
</dbReference>
<dbReference type="InterPro" id="IPR049053">
    <property type="entry name" value="AFCA-like_C"/>
</dbReference>
<dbReference type="InterPro" id="IPR013780">
    <property type="entry name" value="Glyco_hydro_b"/>
</dbReference>
<evidence type="ECO:0000259" key="1">
    <source>
        <dbReference type="Pfam" id="PF14498"/>
    </source>
</evidence>
<proteinExistence type="predicted"/>
<organism evidence="4 5">
    <name type="scientific">Pedobacter punctiformis</name>
    <dbReference type="NCBI Taxonomy" id="3004097"/>
    <lineage>
        <taxon>Bacteria</taxon>
        <taxon>Pseudomonadati</taxon>
        <taxon>Bacteroidota</taxon>
        <taxon>Sphingobacteriia</taxon>
        <taxon>Sphingobacteriales</taxon>
        <taxon>Sphingobacteriaceae</taxon>
        <taxon>Pedobacter</taxon>
    </lineage>
</organism>
<evidence type="ECO:0000259" key="3">
    <source>
        <dbReference type="Pfam" id="PF22124"/>
    </source>
</evidence>
<evidence type="ECO:0000259" key="2">
    <source>
        <dbReference type="Pfam" id="PF21307"/>
    </source>
</evidence>
<name>A0ABT4L942_9SPHI</name>
<dbReference type="Pfam" id="PF21307">
    <property type="entry name" value="Glyco_hydro_95_C"/>
    <property type="match status" value="1"/>
</dbReference>
<dbReference type="InterPro" id="IPR008928">
    <property type="entry name" value="6-hairpin_glycosidase_sf"/>
</dbReference>
<feature type="domain" description="Glycosyl hydrolase family 95 N-terminal" evidence="1">
    <location>
        <begin position="26"/>
        <end position="266"/>
    </location>
</feature>
<dbReference type="PANTHER" id="PTHR31084:SF0">
    <property type="entry name" value="ALPHA-L-FUCOSIDASE 2"/>
    <property type="match status" value="1"/>
</dbReference>
<dbReference type="GO" id="GO:0016787">
    <property type="term" value="F:hydrolase activity"/>
    <property type="evidence" value="ECO:0007669"/>
    <property type="project" value="UniProtKB-KW"/>
</dbReference>
<dbReference type="Pfam" id="PF14498">
    <property type="entry name" value="Glyco_hyd_65N_2"/>
    <property type="match status" value="1"/>
</dbReference>
<dbReference type="InterPro" id="IPR012341">
    <property type="entry name" value="6hp_glycosidase-like_sf"/>
</dbReference>